<evidence type="ECO:0000313" key="3">
    <source>
        <dbReference type="EMBL" id="TDQ73829.1"/>
    </source>
</evidence>
<protein>
    <recommendedName>
        <fullName evidence="2">YCII-related domain-containing protein</fullName>
    </recommendedName>
</protein>
<evidence type="ECO:0000313" key="4">
    <source>
        <dbReference type="Proteomes" id="UP000295292"/>
    </source>
</evidence>
<gene>
    <name evidence="3" type="ORF">CLV99_4266</name>
</gene>
<name>A0A4R6W9F8_9SPHI</name>
<dbReference type="InterPro" id="IPR011008">
    <property type="entry name" value="Dimeric_a/b-barrel"/>
</dbReference>
<dbReference type="Gene3D" id="3.30.70.1060">
    <property type="entry name" value="Dimeric alpha+beta barrel"/>
    <property type="match status" value="1"/>
</dbReference>
<dbReference type="Proteomes" id="UP000295292">
    <property type="component" value="Unassembled WGS sequence"/>
</dbReference>
<comment type="similarity">
    <text evidence="1">Belongs to the YciI family.</text>
</comment>
<dbReference type="EMBL" id="SNYV01000018">
    <property type="protein sequence ID" value="TDQ73829.1"/>
    <property type="molecule type" value="Genomic_DNA"/>
</dbReference>
<dbReference type="PANTHER" id="PTHR35174">
    <property type="entry name" value="BLL7171 PROTEIN-RELATED"/>
    <property type="match status" value="1"/>
</dbReference>
<feature type="domain" description="YCII-related" evidence="2">
    <location>
        <begin position="15"/>
        <end position="110"/>
    </location>
</feature>
<dbReference type="SUPFAM" id="SSF54909">
    <property type="entry name" value="Dimeric alpha+beta barrel"/>
    <property type="match status" value="1"/>
</dbReference>
<evidence type="ECO:0000259" key="2">
    <source>
        <dbReference type="Pfam" id="PF03795"/>
    </source>
</evidence>
<organism evidence="3 4">
    <name type="scientific">Sphingobacterium yanglingense</name>
    <dbReference type="NCBI Taxonomy" id="1437280"/>
    <lineage>
        <taxon>Bacteria</taxon>
        <taxon>Pseudomonadati</taxon>
        <taxon>Bacteroidota</taxon>
        <taxon>Sphingobacteriia</taxon>
        <taxon>Sphingobacteriales</taxon>
        <taxon>Sphingobacteriaceae</taxon>
        <taxon>Sphingobacterium</taxon>
    </lineage>
</organism>
<reference evidence="3 4" key="1">
    <citation type="submission" date="2019-03" db="EMBL/GenBank/DDBJ databases">
        <title>Genomic Encyclopedia of Archaeal and Bacterial Type Strains, Phase II (KMG-II): from individual species to whole genera.</title>
        <authorList>
            <person name="Goeker M."/>
        </authorList>
    </citation>
    <scope>NUCLEOTIDE SEQUENCE [LARGE SCALE GENOMIC DNA]</scope>
    <source>
        <strain evidence="3 4">DSM 28353</strain>
    </source>
</reference>
<dbReference type="Pfam" id="PF03795">
    <property type="entry name" value="YCII"/>
    <property type="match status" value="1"/>
</dbReference>
<accession>A0A4R6W9F8</accession>
<dbReference type="OrthoDB" id="7782105at2"/>
<sequence length="114" mass="12820">MKQFLLLIRQSADYSNMSVEQMQEDINNHIKWVEGLVQKGHFREANPLDGNSGAVLKQESETDGPYIETKECVSGYYFILAKDLKQAKELARGCPDLANGATIEIREVIDTDAE</sequence>
<comment type="caution">
    <text evidence="3">The sequence shown here is derived from an EMBL/GenBank/DDBJ whole genome shotgun (WGS) entry which is preliminary data.</text>
</comment>
<dbReference type="InterPro" id="IPR005545">
    <property type="entry name" value="YCII"/>
</dbReference>
<evidence type="ECO:0000256" key="1">
    <source>
        <dbReference type="ARBA" id="ARBA00007689"/>
    </source>
</evidence>
<keyword evidence="4" id="KW-1185">Reference proteome</keyword>
<proteinExistence type="inferred from homology"/>
<dbReference type="AlphaFoldDB" id="A0A4R6W9F8"/>